<dbReference type="AlphaFoldDB" id="A0AB34H1D0"/>
<accession>A0AB34H1D0</accession>
<reference evidence="2 3" key="1">
    <citation type="submission" date="2022-11" db="EMBL/GenBank/DDBJ databases">
        <title>Whole genome sequence of Eschrichtius robustus ER-17-0199.</title>
        <authorList>
            <person name="Bruniche-Olsen A."/>
            <person name="Black A.N."/>
            <person name="Fields C.J."/>
            <person name="Walden K."/>
            <person name="Dewoody J.A."/>
        </authorList>
    </citation>
    <scope>NUCLEOTIDE SEQUENCE [LARGE SCALE GENOMIC DNA]</scope>
    <source>
        <strain evidence="2">ER-17-0199</strain>
        <tissue evidence="2">Blubber</tissue>
    </source>
</reference>
<sequence length="255" mass="26579">MRARNRHSCRTRRATGSCSPRSGAHPGTSRPTEPGPANKPDSRGGPWVGPPAPGLSGTAADQRGSAAALGPGVPPQWFWAPRGNGGRAGGGATRSRRGTASAVPALKSDTYRVAAALHLLLPLAQQQPAPAATGSSGRTGTGGKAGERRRWPRGPRAAPPCAAPPAALAPIGRSRHRPRPGRAPGSRRRGAAEGGDCGTPSRRWRGFCASEIQEETSLVAQWLRIRLPTQGTPVRALVREDPTCRGATKPVRHSY</sequence>
<proteinExistence type="predicted"/>
<feature type="compositionally biased region" description="Basic residues" evidence="1">
    <location>
        <begin position="1"/>
        <end position="13"/>
    </location>
</feature>
<keyword evidence="3" id="KW-1185">Reference proteome</keyword>
<feature type="compositionally biased region" description="Low complexity" evidence="1">
    <location>
        <begin position="127"/>
        <end position="136"/>
    </location>
</feature>
<evidence type="ECO:0000313" key="3">
    <source>
        <dbReference type="Proteomes" id="UP001159641"/>
    </source>
</evidence>
<organism evidence="2 3">
    <name type="scientific">Eschrichtius robustus</name>
    <name type="common">California gray whale</name>
    <name type="synonym">Eschrichtius gibbosus</name>
    <dbReference type="NCBI Taxonomy" id="9764"/>
    <lineage>
        <taxon>Eukaryota</taxon>
        <taxon>Metazoa</taxon>
        <taxon>Chordata</taxon>
        <taxon>Craniata</taxon>
        <taxon>Vertebrata</taxon>
        <taxon>Euteleostomi</taxon>
        <taxon>Mammalia</taxon>
        <taxon>Eutheria</taxon>
        <taxon>Laurasiatheria</taxon>
        <taxon>Artiodactyla</taxon>
        <taxon>Whippomorpha</taxon>
        <taxon>Cetacea</taxon>
        <taxon>Mysticeti</taxon>
        <taxon>Eschrichtiidae</taxon>
        <taxon>Eschrichtius</taxon>
    </lineage>
</organism>
<feature type="compositionally biased region" description="Gly residues" evidence="1">
    <location>
        <begin position="83"/>
        <end position="92"/>
    </location>
</feature>
<name>A0AB34H1D0_ESCRO</name>
<protein>
    <submittedName>
        <fullName evidence="2">Uncharacterized protein</fullName>
    </submittedName>
</protein>
<dbReference type="Proteomes" id="UP001159641">
    <property type="component" value="Unassembled WGS sequence"/>
</dbReference>
<feature type="region of interest" description="Disordered" evidence="1">
    <location>
        <begin position="127"/>
        <end position="200"/>
    </location>
</feature>
<feature type="compositionally biased region" description="Basic residues" evidence="1">
    <location>
        <begin position="173"/>
        <end position="189"/>
    </location>
</feature>
<dbReference type="EMBL" id="JAIQCJ010002014">
    <property type="protein sequence ID" value="KAJ8785459.1"/>
    <property type="molecule type" value="Genomic_DNA"/>
</dbReference>
<gene>
    <name evidence="2" type="ORF">J1605_007056</name>
</gene>
<feature type="region of interest" description="Disordered" evidence="1">
    <location>
        <begin position="1"/>
        <end position="103"/>
    </location>
</feature>
<comment type="caution">
    <text evidence="2">The sequence shown here is derived from an EMBL/GenBank/DDBJ whole genome shotgun (WGS) entry which is preliminary data.</text>
</comment>
<evidence type="ECO:0000256" key="1">
    <source>
        <dbReference type="SAM" id="MobiDB-lite"/>
    </source>
</evidence>
<evidence type="ECO:0000313" key="2">
    <source>
        <dbReference type="EMBL" id="KAJ8785459.1"/>
    </source>
</evidence>